<evidence type="ECO:0000313" key="2">
    <source>
        <dbReference type="EMBL" id="KKL63404.1"/>
    </source>
</evidence>
<dbReference type="AlphaFoldDB" id="A0A0F9DNW7"/>
<dbReference type="GO" id="GO:0140291">
    <property type="term" value="P:peptidyl-glutamate ADP-deribosylation"/>
    <property type="evidence" value="ECO:0007669"/>
    <property type="project" value="TreeGrafter"/>
</dbReference>
<protein>
    <recommendedName>
        <fullName evidence="1">Macro domain-containing protein</fullName>
    </recommendedName>
</protein>
<dbReference type="InterPro" id="IPR050892">
    <property type="entry name" value="ADP-ribose_metab_enzymes"/>
</dbReference>
<sequence>MKTINDNVLENKLKVINGNILNIREGIICHQVNCKGVMGAGLALQIKNKWPEAYDAYMTAYREKYWRFGEILSVIVSEDPDICIIHMAGQNEYGHEPGKVYTNYMALATCMTKANDFAKAVD</sequence>
<feature type="non-terminal residue" evidence="2">
    <location>
        <position position="122"/>
    </location>
</feature>
<organism evidence="2">
    <name type="scientific">marine sediment metagenome</name>
    <dbReference type="NCBI Taxonomy" id="412755"/>
    <lineage>
        <taxon>unclassified sequences</taxon>
        <taxon>metagenomes</taxon>
        <taxon>ecological metagenomes</taxon>
    </lineage>
</organism>
<evidence type="ECO:0000259" key="1">
    <source>
        <dbReference type="PROSITE" id="PS51154"/>
    </source>
</evidence>
<proteinExistence type="predicted"/>
<feature type="domain" description="Macro" evidence="1">
    <location>
        <begin position="1"/>
        <end position="122"/>
    </location>
</feature>
<dbReference type="PROSITE" id="PS51154">
    <property type="entry name" value="MACRO"/>
    <property type="match status" value="1"/>
</dbReference>
<dbReference type="SUPFAM" id="SSF52949">
    <property type="entry name" value="Macro domain-like"/>
    <property type="match status" value="1"/>
</dbReference>
<dbReference type="Gene3D" id="3.40.220.10">
    <property type="entry name" value="Leucine Aminopeptidase, subunit E, domain 1"/>
    <property type="match status" value="1"/>
</dbReference>
<dbReference type="InterPro" id="IPR043472">
    <property type="entry name" value="Macro_dom-like"/>
</dbReference>
<gene>
    <name evidence="2" type="ORF">LCGC14_2175470</name>
</gene>
<dbReference type="InterPro" id="IPR002589">
    <property type="entry name" value="Macro_dom"/>
</dbReference>
<reference evidence="2" key="1">
    <citation type="journal article" date="2015" name="Nature">
        <title>Complex archaea that bridge the gap between prokaryotes and eukaryotes.</title>
        <authorList>
            <person name="Spang A."/>
            <person name="Saw J.H."/>
            <person name="Jorgensen S.L."/>
            <person name="Zaremba-Niedzwiedzka K."/>
            <person name="Martijn J."/>
            <person name="Lind A.E."/>
            <person name="van Eijk R."/>
            <person name="Schleper C."/>
            <person name="Guy L."/>
            <person name="Ettema T.J."/>
        </authorList>
    </citation>
    <scope>NUCLEOTIDE SEQUENCE</scope>
</reference>
<name>A0A0F9DNW7_9ZZZZ</name>
<dbReference type="EMBL" id="LAZR01028184">
    <property type="protein sequence ID" value="KKL63404.1"/>
    <property type="molecule type" value="Genomic_DNA"/>
</dbReference>
<dbReference type="PANTHER" id="PTHR12521">
    <property type="entry name" value="PROTEIN C6ORF130"/>
    <property type="match status" value="1"/>
</dbReference>
<comment type="caution">
    <text evidence="2">The sequence shown here is derived from an EMBL/GenBank/DDBJ whole genome shotgun (WGS) entry which is preliminary data.</text>
</comment>
<accession>A0A0F9DNW7</accession>
<dbReference type="PANTHER" id="PTHR12521:SF0">
    <property type="entry name" value="ADP-RIBOSE GLYCOHYDROLASE OARD1"/>
    <property type="match status" value="1"/>
</dbReference>